<name>A0A1X0DLS3_9MYCO</name>
<comment type="caution">
    <text evidence="2">The sequence shown here is derived from an EMBL/GenBank/DDBJ whole genome shotgun (WGS) entry which is preliminary data.</text>
</comment>
<dbReference type="STRING" id="444597.BST26_02735"/>
<feature type="region of interest" description="Disordered" evidence="1">
    <location>
        <begin position="36"/>
        <end position="56"/>
    </location>
</feature>
<proteinExistence type="predicted"/>
<evidence type="ECO:0000313" key="3">
    <source>
        <dbReference type="Proteomes" id="UP000192801"/>
    </source>
</evidence>
<reference evidence="2 3" key="1">
    <citation type="submission" date="2016-12" db="EMBL/GenBank/DDBJ databases">
        <title>The new phylogeny of genus Mycobacterium.</title>
        <authorList>
            <person name="Tortoli E."/>
            <person name="Trovato A."/>
            <person name="Cirillo D.M."/>
        </authorList>
    </citation>
    <scope>NUCLEOTIDE SEQUENCE [LARGE SCALE GENOMIC DNA]</scope>
    <source>
        <strain evidence="2 3">DSM 45130</strain>
    </source>
</reference>
<sequence length="86" mass="9292">MLMLGTFGLDRVESLLGKTDNRDLALMELIEKTRPRALGAGPGTSSGHRGYPMASVLDGEPGLPTRVFRPSVVNPQFQPSRRVDGV</sequence>
<dbReference type="AlphaFoldDB" id="A0A1X0DLS3"/>
<protein>
    <submittedName>
        <fullName evidence="2">Uncharacterized protein</fullName>
    </submittedName>
</protein>
<gene>
    <name evidence="2" type="ORF">BST26_02735</name>
</gene>
<dbReference type="Proteomes" id="UP000192801">
    <property type="component" value="Unassembled WGS sequence"/>
</dbReference>
<evidence type="ECO:0000256" key="1">
    <source>
        <dbReference type="SAM" id="MobiDB-lite"/>
    </source>
</evidence>
<accession>A0A1X0DLS3</accession>
<keyword evidence="3" id="KW-1185">Reference proteome</keyword>
<dbReference type="EMBL" id="MVHS01000004">
    <property type="protein sequence ID" value="ORA73338.1"/>
    <property type="molecule type" value="Genomic_DNA"/>
</dbReference>
<evidence type="ECO:0000313" key="2">
    <source>
        <dbReference type="EMBL" id="ORA73338.1"/>
    </source>
</evidence>
<organism evidence="2 3">
    <name type="scientific">Mycolicibacterium insubricum</name>
    <dbReference type="NCBI Taxonomy" id="444597"/>
    <lineage>
        <taxon>Bacteria</taxon>
        <taxon>Bacillati</taxon>
        <taxon>Actinomycetota</taxon>
        <taxon>Actinomycetes</taxon>
        <taxon>Mycobacteriales</taxon>
        <taxon>Mycobacteriaceae</taxon>
        <taxon>Mycolicibacterium</taxon>
    </lineage>
</organism>